<reference evidence="2" key="1">
    <citation type="submission" date="2021-04" db="EMBL/GenBank/DDBJ databases">
        <title>Complete genome sequence for Sulfitobacter sp. strain JK7-1.</title>
        <authorList>
            <person name="Park S.-J."/>
        </authorList>
    </citation>
    <scope>NUCLEOTIDE SEQUENCE</scope>
    <source>
        <strain evidence="2">JK7-1</strain>
    </source>
</reference>
<evidence type="ECO:0000313" key="3">
    <source>
        <dbReference type="Proteomes" id="UP000683291"/>
    </source>
</evidence>
<dbReference type="SUPFAM" id="SSF52540">
    <property type="entry name" value="P-loop containing nucleoside triphosphate hydrolases"/>
    <property type="match status" value="1"/>
</dbReference>
<dbReference type="InterPro" id="IPR027417">
    <property type="entry name" value="P-loop_NTPase"/>
</dbReference>
<dbReference type="GO" id="GO:0005524">
    <property type="term" value="F:ATP binding"/>
    <property type="evidence" value="ECO:0007669"/>
    <property type="project" value="InterPro"/>
</dbReference>
<dbReference type="Pfam" id="PF00485">
    <property type="entry name" value="PRK"/>
    <property type="match status" value="1"/>
</dbReference>
<protein>
    <recommendedName>
        <fullName evidence="1">Phosphoribulokinase/uridine kinase domain-containing protein</fullName>
    </recommendedName>
</protein>
<evidence type="ECO:0000313" key="2">
    <source>
        <dbReference type="EMBL" id="QUJ78063.1"/>
    </source>
</evidence>
<dbReference type="Gene3D" id="3.40.50.300">
    <property type="entry name" value="P-loop containing nucleotide triphosphate hydrolases"/>
    <property type="match status" value="1"/>
</dbReference>
<gene>
    <name evidence="2" type="ORF">KDD17_14605</name>
</gene>
<dbReference type="KEGG" id="sual:KDD17_14605"/>
<keyword evidence="3" id="KW-1185">Reference proteome</keyword>
<organism evidence="2 3">
    <name type="scientific">Sulfitobacter albidus</name>
    <dbReference type="NCBI Taxonomy" id="2829501"/>
    <lineage>
        <taxon>Bacteria</taxon>
        <taxon>Pseudomonadati</taxon>
        <taxon>Pseudomonadota</taxon>
        <taxon>Alphaproteobacteria</taxon>
        <taxon>Rhodobacterales</taxon>
        <taxon>Roseobacteraceae</taxon>
        <taxon>Sulfitobacter</taxon>
    </lineage>
</organism>
<sequence>MDIAALAREISDRNTARDRLIVAIAGAPGSGKSTLAEDLANRLGAGAAVLPMDGFHLDNATLRAAGLFAHKGAPNTFDAAGFIALLREVRAGGAVSYPTFDRNADATVPGGGMIDADTRIVLAEGNYLLLDNAPWDRLAPLCDLTVQLHVPRHVLEQRLIDRWLAYGLDPEAARARALGNDMRNVDTVVSTSRPADYVIRQS</sequence>
<dbReference type="AlphaFoldDB" id="A0A975PNP7"/>
<dbReference type="Proteomes" id="UP000683291">
    <property type="component" value="Chromosome 1"/>
</dbReference>
<dbReference type="InterPro" id="IPR006083">
    <property type="entry name" value="PRK/URK"/>
</dbReference>
<dbReference type="PANTHER" id="PTHR10285">
    <property type="entry name" value="URIDINE KINASE"/>
    <property type="match status" value="1"/>
</dbReference>
<name>A0A975PNP7_9RHOB</name>
<dbReference type="GO" id="GO:0016301">
    <property type="term" value="F:kinase activity"/>
    <property type="evidence" value="ECO:0007669"/>
    <property type="project" value="InterPro"/>
</dbReference>
<feature type="domain" description="Phosphoribulokinase/uridine kinase" evidence="1">
    <location>
        <begin position="21"/>
        <end position="160"/>
    </location>
</feature>
<accession>A0A975PNP7</accession>
<evidence type="ECO:0000259" key="1">
    <source>
        <dbReference type="Pfam" id="PF00485"/>
    </source>
</evidence>
<dbReference type="EMBL" id="CP073581">
    <property type="protein sequence ID" value="QUJ78063.1"/>
    <property type="molecule type" value="Genomic_DNA"/>
</dbReference>
<proteinExistence type="predicted"/>